<feature type="domain" description="BAH" evidence="10">
    <location>
        <begin position="92"/>
        <end position="220"/>
    </location>
</feature>
<dbReference type="PROSITE" id="PS51038">
    <property type="entry name" value="BAH"/>
    <property type="match status" value="2"/>
</dbReference>
<organism evidence="11 12">
    <name type="scientific">Phaeoacremonium minimum (strain UCR-PA7)</name>
    <name type="common">Esca disease fungus</name>
    <name type="synonym">Togninia minima</name>
    <dbReference type="NCBI Taxonomy" id="1286976"/>
    <lineage>
        <taxon>Eukaryota</taxon>
        <taxon>Fungi</taxon>
        <taxon>Dikarya</taxon>
        <taxon>Ascomycota</taxon>
        <taxon>Pezizomycotina</taxon>
        <taxon>Sordariomycetes</taxon>
        <taxon>Sordariomycetidae</taxon>
        <taxon>Togniniales</taxon>
        <taxon>Togniniaceae</taxon>
        <taxon>Phaeoacremonium</taxon>
    </lineage>
</organism>
<dbReference type="Proteomes" id="UP000014074">
    <property type="component" value="Unassembled WGS sequence"/>
</dbReference>
<keyword evidence="7" id="KW-0539">Nucleus</keyword>
<dbReference type="CDD" id="cd04712">
    <property type="entry name" value="BAH_DCM_I"/>
    <property type="match status" value="1"/>
</dbReference>
<dbReference type="GO" id="GO:0003677">
    <property type="term" value="F:DNA binding"/>
    <property type="evidence" value="ECO:0007669"/>
    <property type="project" value="UniProtKB-KW"/>
</dbReference>
<evidence type="ECO:0000256" key="3">
    <source>
        <dbReference type="ARBA" id="ARBA00022603"/>
    </source>
</evidence>
<dbReference type="KEGG" id="tmn:UCRPA7_2479"/>
<evidence type="ECO:0000313" key="12">
    <source>
        <dbReference type="Proteomes" id="UP000014074"/>
    </source>
</evidence>
<dbReference type="InterPro" id="IPR029063">
    <property type="entry name" value="SAM-dependent_MTases_sf"/>
</dbReference>
<dbReference type="PRINTS" id="PR00105">
    <property type="entry name" value="C5METTRFRASE"/>
</dbReference>
<keyword evidence="4 8" id="KW-0808">Transferase</keyword>
<keyword evidence="3 8" id="KW-0489">Methyltransferase</keyword>
<dbReference type="RefSeq" id="XP_007913283.1">
    <property type="nucleotide sequence ID" value="XM_007915092.1"/>
</dbReference>
<protein>
    <recommendedName>
        <fullName evidence="2">DNA (cytosine-5-)-methyltransferase</fullName>
        <ecNumber evidence="2">2.1.1.37</ecNumber>
    </recommendedName>
</protein>
<dbReference type="GO" id="GO:0005634">
    <property type="term" value="C:nucleus"/>
    <property type="evidence" value="ECO:0007669"/>
    <property type="project" value="UniProtKB-SubCell"/>
</dbReference>
<dbReference type="InterPro" id="IPR050390">
    <property type="entry name" value="C5-Methyltransferase"/>
</dbReference>
<evidence type="ECO:0000256" key="7">
    <source>
        <dbReference type="ARBA" id="ARBA00023242"/>
    </source>
</evidence>
<dbReference type="Gene3D" id="3.90.120.10">
    <property type="entry name" value="DNA Methylase, subunit A, domain 2"/>
    <property type="match status" value="1"/>
</dbReference>
<keyword evidence="5 8" id="KW-0949">S-adenosyl-L-methionine</keyword>
<dbReference type="InterPro" id="IPR043151">
    <property type="entry name" value="BAH_sf"/>
</dbReference>
<evidence type="ECO:0000256" key="1">
    <source>
        <dbReference type="ARBA" id="ARBA00004123"/>
    </source>
</evidence>
<dbReference type="OrthoDB" id="5376140at2759"/>
<dbReference type="PANTHER" id="PTHR10629:SF54">
    <property type="entry name" value="DNA METHYLTRANSFERASE DIM-2"/>
    <property type="match status" value="1"/>
</dbReference>
<dbReference type="InterPro" id="IPR001025">
    <property type="entry name" value="BAH_dom"/>
</dbReference>
<dbReference type="InterPro" id="IPR001525">
    <property type="entry name" value="C5_MeTfrase"/>
</dbReference>
<dbReference type="GO" id="GO:0032259">
    <property type="term" value="P:methylation"/>
    <property type="evidence" value="ECO:0007669"/>
    <property type="project" value="UniProtKB-KW"/>
</dbReference>
<feature type="region of interest" description="Disordered" evidence="9">
    <location>
        <begin position="921"/>
        <end position="964"/>
    </location>
</feature>
<feature type="compositionally biased region" description="Acidic residues" evidence="9">
    <location>
        <begin position="952"/>
        <end position="964"/>
    </location>
</feature>
<feature type="active site" evidence="8">
    <location>
        <position position="461"/>
    </location>
</feature>
<proteinExistence type="inferred from homology"/>
<dbReference type="PROSITE" id="PS51679">
    <property type="entry name" value="SAM_MT_C5"/>
    <property type="match status" value="1"/>
</dbReference>
<evidence type="ECO:0000313" key="11">
    <source>
        <dbReference type="EMBL" id="EOO02013.1"/>
    </source>
</evidence>
<dbReference type="SUPFAM" id="SSF53335">
    <property type="entry name" value="S-adenosyl-L-methionine-dependent methyltransferases"/>
    <property type="match status" value="1"/>
</dbReference>
<dbReference type="Gene3D" id="3.40.50.150">
    <property type="entry name" value="Vaccinia Virus protein VP39"/>
    <property type="match status" value="1"/>
</dbReference>
<dbReference type="Gene3D" id="2.30.30.490">
    <property type="match status" value="2"/>
</dbReference>
<dbReference type="PROSITE" id="PS00094">
    <property type="entry name" value="C5_MTASE_1"/>
    <property type="match status" value="1"/>
</dbReference>
<dbReference type="GO" id="GO:0003886">
    <property type="term" value="F:DNA (cytosine-5-)-methyltransferase activity"/>
    <property type="evidence" value="ECO:0007669"/>
    <property type="project" value="UniProtKB-EC"/>
</dbReference>
<keyword evidence="6" id="KW-0238">DNA-binding</keyword>
<evidence type="ECO:0000256" key="9">
    <source>
        <dbReference type="SAM" id="MobiDB-lite"/>
    </source>
</evidence>
<evidence type="ECO:0000256" key="8">
    <source>
        <dbReference type="PROSITE-ProRule" id="PRU01016"/>
    </source>
</evidence>
<feature type="region of interest" description="Disordered" evidence="9">
    <location>
        <begin position="1"/>
        <end position="26"/>
    </location>
</feature>
<comment type="subcellular location">
    <subcellularLocation>
        <location evidence="1">Nucleus</location>
    </subcellularLocation>
</comment>
<dbReference type="PANTHER" id="PTHR10629">
    <property type="entry name" value="CYTOSINE-SPECIFIC METHYLTRANSFERASE"/>
    <property type="match status" value="1"/>
</dbReference>
<sequence length="964" mass="107465">MDCSHWKPTGGVRSGSDENRTLNDESGSVLPTIVTPYIYDCFSDMQVAPYLKRVDPKISSTKAIQLSWPEATEDWSFTRQVRKGQPRTDMIAGINVGDTISTPPDGAHTGTKWKSVEGPDTRWFGIVQKVHVYKDDSRSFDVTWLYRPVDTPCCSMKYPWTNELFLSDHCTCQEGRDARVHDNEVLETHSVEWLGTPDTKAEFFIRRLYEVEKRRFVTLKKTDIKCNHKQDNVLPVYRLGDTVLVATDPRNPDTLEPCEITELNGKTNSIGFVRLRKLLRRRSVDPQSQACPPNELVYTDEFAFVRTVKIAGRCWVRVFNPEDRIPTPYDRNGTGNFFYITHRREINDGVAVYAPLTDTPTLRQGFDPKQKVKQLQGLDLYCGCGNFGRGLEDSGTLKVNWTNDIWNVAIHTYMANASSQTGVRPFLGSVDDLLHRGLLGYYSENVPQPGEVDFVSGGSPCPGFSILTSDKTTAKQHKNRSLIASFASFIDFYRPKYGVLENVTTIVQKRKPEMGPTEDFFSQLICAIVGMGYQTQIILGDAWTHGAPQSRPRAFLYFAAPGLRLPDAPQLSHSHPPKMILHGLGRMTNGEPYVQRERIPTAFKFVSAAEASSDLPDIGDAKVNTCVPFPDHRLAMAMSTGNTRASTRGHATSKNGRVQILNIPTRPYGMDFNKTWKEGRGVMTQAERVAFPGHGLRVSKLAKSWGRHTPNMLFPTITTACSYTDARIGGHLMHWDQPRPLTIMEARRAQGIPDDEVLLGTLGEQWKMVGNSVARQMALALGLAFREAWLGSLYEDDGETYTTEVEGEDGAEADLTLNEGVGRMAALSVDELAADNETTFMDFQPDLDFDDSIQMPEGAISASKTPERTSLESFACHRSSMATSIPSNDGAVRSGGSVRKRPFSEMLARGSLSAKKACLDEPLPVESSDEDDVLGPADRRGPTIVRLPSYYSDDDDDDDDNDYF</sequence>
<name>R8BRK5_PHAM7</name>
<dbReference type="Pfam" id="PF00145">
    <property type="entry name" value="DNA_methylase"/>
    <property type="match status" value="1"/>
</dbReference>
<dbReference type="AlphaFoldDB" id="R8BRK5"/>
<dbReference type="eggNOG" id="ENOG502R6QN">
    <property type="taxonomic scope" value="Eukaryota"/>
</dbReference>
<comment type="similarity">
    <text evidence="8">Belongs to the class I-like SAM-binding methyltransferase superfamily. C5-methyltransferase family.</text>
</comment>
<keyword evidence="12" id="KW-1185">Reference proteome</keyword>
<evidence type="ECO:0000256" key="6">
    <source>
        <dbReference type="ARBA" id="ARBA00023125"/>
    </source>
</evidence>
<dbReference type="EMBL" id="KB932935">
    <property type="protein sequence ID" value="EOO02013.1"/>
    <property type="molecule type" value="Genomic_DNA"/>
</dbReference>
<dbReference type="EC" id="2.1.1.37" evidence="2"/>
<feature type="domain" description="BAH" evidence="10">
    <location>
        <begin position="235"/>
        <end position="355"/>
    </location>
</feature>
<reference evidence="12" key="1">
    <citation type="journal article" date="2013" name="Genome Announc.">
        <title>Draft genome sequence of the ascomycete Phaeoacremonium aleophilum strain UCR-PA7, a causal agent of the esca disease complex in grapevines.</title>
        <authorList>
            <person name="Blanco-Ulate B."/>
            <person name="Rolshausen P."/>
            <person name="Cantu D."/>
        </authorList>
    </citation>
    <scope>NUCLEOTIDE SEQUENCE [LARGE SCALE GENOMIC DNA]</scope>
    <source>
        <strain evidence="12">UCR-PA7</strain>
    </source>
</reference>
<dbReference type="HOGENOM" id="CLU_306987_0_0_1"/>
<dbReference type="GO" id="GO:0003682">
    <property type="term" value="F:chromatin binding"/>
    <property type="evidence" value="ECO:0007669"/>
    <property type="project" value="InterPro"/>
</dbReference>
<evidence type="ECO:0000256" key="4">
    <source>
        <dbReference type="ARBA" id="ARBA00022679"/>
    </source>
</evidence>
<evidence type="ECO:0000259" key="10">
    <source>
        <dbReference type="PROSITE" id="PS51038"/>
    </source>
</evidence>
<dbReference type="GeneID" id="19322731"/>
<evidence type="ECO:0000256" key="2">
    <source>
        <dbReference type="ARBA" id="ARBA00011975"/>
    </source>
</evidence>
<gene>
    <name evidence="11" type="ORF">UCRPA7_2479</name>
</gene>
<accession>R8BRK5</accession>
<dbReference type="InterPro" id="IPR018117">
    <property type="entry name" value="C5_DNA_meth_AS"/>
</dbReference>
<dbReference type="GO" id="GO:0044027">
    <property type="term" value="P:negative regulation of gene expression via chromosomal CpG island methylation"/>
    <property type="evidence" value="ECO:0007669"/>
    <property type="project" value="TreeGrafter"/>
</dbReference>
<evidence type="ECO:0000256" key="5">
    <source>
        <dbReference type="ARBA" id="ARBA00022691"/>
    </source>
</evidence>